<evidence type="ECO:0000313" key="1">
    <source>
        <dbReference type="EMBL" id="KAI3737159.1"/>
    </source>
</evidence>
<reference evidence="1 2" key="2">
    <citation type="journal article" date="2022" name="Mol. Ecol. Resour.">
        <title>The genomes of chicory, endive, great burdock and yacon provide insights into Asteraceae paleo-polyploidization history and plant inulin production.</title>
        <authorList>
            <person name="Fan W."/>
            <person name="Wang S."/>
            <person name="Wang H."/>
            <person name="Wang A."/>
            <person name="Jiang F."/>
            <person name="Liu H."/>
            <person name="Zhao H."/>
            <person name="Xu D."/>
            <person name="Zhang Y."/>
        </authorList>
    </citation>
    <scope>NUCLEOTIDE SEQUENCE [LARGE SCALE GENOMIC DNA]</scope>
    <source>
        <strain evidence="2">cv. Punajuju</strain>
        <tissue evidence="1">Leaves</tissue>
    </source>
</reference>
<reference evidence="2" key="1">
    <citation type="journal article" date="2022" name="Mol. Ecol. Resour.">
        <title>The genomes of chicory, endive, great burdock and yacon provide insights into Asteraceae palaeo-polyploidization history and plant inulin production.</title>
        <authorList>
            <person name="Fan W."/>
            <person name="Wang S."/>
            <person name="Wang H."/>
            <person name="Wang A."/>
            <person name="Jiang F."/>
            <person name="Liu H."/>
            <person name="Zhao H."/>
            <person name="Xu D."/>
            <person name="Zhang Y."/>
        </authorList>
    </citation>
    <scope>NUCLEOTIDE SEQUENCE [LARGE SCALE GENOMIC DNA]</scope>
    <source>
        <strain evidence="2">cv. Punajuju</strain>
    </source>
</reference>
<evidence type="ECO:0000313" key="2">
    <source>
        <dbReference type="Proteomes" id="UP001055811"/>
    </source>
</evidence>
<keyword evidence="2" id="KW-1185">Reference proteome</keyword>
<dbReference type="Proteomes" id="UP001055811">
    <property type="component" value="Linkage Group LG05"/>
</dbReference>
<name>A0ACB9CS70_CICIN</name>
<proteinExistence type="predicted"/>
<comment type="caution">
    <text evidence="1">The sequence shown here is derived from an EMBL/GenBank/DDBJ whole genome shotgun (WGS) entry which is preliminary data.</text>
</comment>
<organism evidence="1 2">
    <name type="scientific">Cichorium intybus</name>
    <name type="common">Chicory</name>
    <dbReference type="NCBI Taxonomy" id="13427"/>
    <lineage>
        <taxon>Eukaryota</taxon>
        <taxon>Viridiplantae</taxon>
        <taxon>Streptophyta</taxon>
        <taxon>Embryophyta</taxon>
        <taxon>Tracheophyta</taxon>
        <taxon>Spermatophyta</taxon>
        <taxon>Magnoliopsida</taxon>
        <taxon>eudicotyledons</taxon>
        <taxon>Gunneridae</taxon>
        <taxon>Pentapetalae</taxon>
        <taxon>asterids</taxon>
        <taxon>campanulids</taxon>
        <taxon>Asterales</taxon>
        <taxon>Asteraceae</taxon>
        <taxon>Cichorioideae</taxon>
        <taxon>Cichorieae</taxon>
        <taxon>Cichoriinae</taxon>
        <taxon>Cichorium</taxon>
    </lineage>
</organism>
<protein>
    <submittedName>
        <fullName evidence="1">Uncharacterized protein</fullName>
    </submittedName>
</protein>
<accession>A0ACB9CS70</accession>
<gene>
    <name evidence="1" type="ORF">L2E82_27154</name>
</gene>
<sequence length="76" mass="8386">MIRSDVRSSRRTTKELDRTRLGGGFRSYCGDRNNELLDLRWGSGRVNGGGGDEGCKSIREPLGPSRADEIDDWGAT</sequence>
<dbReference type="EMBL" id="CM042013">
    <property type="protein sequence ID" value="KAI3737159.1"/>
    <property type="molecule type" value="Genomic_DNA"/>
</dbReference>